<feature type="transmembrane region" description="Helical" evidence="1">
    <location>
        <begin position="200"/>
        <end position="224"/>
    </location>
</feature>
<sequence length="499" mass="56893">MGKKWKFFRSWDRHQKSWYGKWHLYLGIIAGSIIAIIALTGSILVFRDEIDKALNPKLFEVLSSQKRLSPDAVYQIFHKEHPKIAVNYIYQPNENPTSTYIFYSYGEQKQYFVNPFNGDICGKRLYESGFINVVMRIHTSLLIESYGQYVTGIASLILLILTISGLRLWIPKQWKNLKSVLTVKKGAHWKRQNYDWHNILGFYSAPIVTILSLTGFCITFYLPIVGLAFLLSGKSPNIASEIYSKQSTYIKGKSPQTLEQAIQKGAIAFPQSKAMGIALPSDSLGAYRLDLKSSGGNEEGNREMAVIDQYSGKILMTSREFPNIGNAILSWLMPLHYGTFGGMPTRILAMLGGLIPLALFITGFIIWQPRWKKQRYKTDKPKLKKSEKLSNRIYFKLNCKLGIKYALWTILIAGCCGMLYGLFSGIVFRPALFAIIFIGFLALLNFVVAFGSLLFNIIILVPFKKFYQPILRYFAISLMYFLFFGILYNLLMNTGLHLF</sequence>
<feature type="transmembrane region" description="Helical" evidence="1">
    <location>
        <begin position="473"/>
        <end position="491"/>
    </location>
</feature>
<dbReference type="EMBL" id="CP044016">
    <property type="protein sequence ID" value="QES90428.1"/>
    <property type="molecule type" value="Genomic_DNA"/>
</dbReference>
<dbReference type="OrthoDB" id="111691at2"/>
<dbReference type="KEGG" id="arac:E0W69_017795"/>
<evidence type="ECO:0000256" key="1">
    <source>
        <dbReference type="SAM" id="Phobius"/>
    </source>
</evidence>
<feature type="transmembrane region" description="Helical" evidence="1">
    <location>
        <begin position="22"/>
        <end position="46"/>
    </location>
</feature>
<feature type="transmembrane region" description="Helical" evidence="1">
    <location>
        <begin position="347"/>
        <end position="367"/>
    </location>
</feature>
<dbReference type="PANTHER" id="PTHR34219:SF3">
    <property type="entry name" value="BLL7967 PROTEIN"/>
    <property type="match status" value="1"/>
</dbReference>
<dbReference type="AlphaFoldDB" id="A0A5P2G6V0"/>
<keyword evidence="3" id="KW-1185">Reference proteome</keyword>
<dbReference type="Pfam" id="PF03929">
    <property type="entry name" value="PepSY_TM"/>
    <property type="match status" value="1"/>
</dbReference>
<name>A0A5P2G6V0_9BACT</name>
<keyword evidence="1" id="KW-0812">Transmembrane</keyword>
<gene>
    <name evidence="2" type="ORF">E0W69_017795</name>
</gene>
<dbReference type="RefSeq" id="WP_131331410.1">
    <property type="nucleotide sequence ID" value="NZ_CP044016.1"/>
</dbReference>
<protein>
    <submittedName>
        <fullName evidence="2">PepSY domain-containing protein</fullName>
    </submittedName>
</protein>
<dbReference type="InterPro" id="IPR005625">
    <property type="entry name" value="PepSY-ass_TM"/>
</dbReference>
<dbReference type="PANTHER" id="PTHR34219">
    <property type="entry name" value="IRON-REGULATED INNER MEMBRANE PROTEIN-RELATED"/>
    <property type="match status" value="1"/>
</dbReference>
<feature type="transmembrane region" description="Helical" evidence="1">
    <location>
        <begin position="405"/>
        <end position="428"/>
    </location>
</feature>
<evidence type="ECO:0000313" key="2">
    <source>
        <dbReference type="EMBL" id="QES90428.1"/>
    </source>
</evidence>
<dbReference type="Proteomes" id="UP000292424">
    <property type="component" value="Chromosome"/>
</dbReference>
<accession>A0A5P2G6V0</accession>
<proteinExistence type="predicted"/>
<feature type="transmembrane region" description="Helical" evidence="1">
    <location>
        <begin position="149"/>
        <end position="170"/>
    </location>
</feature>
<feature type="transmembrane region" description="Helical" evidence="1">
    <location>
        <begin position="434"/>
        <end position="461"/>
    </location>
</feature>
<evidence type="ECO:0000313" key="3">
    <source>
        <dbReference type="Proteomes" id="UP000292424"/>
    </source>
</evidence>
<organism evidence="2 3">
    <name type="scientific">Rhizosphaericola mali</name>
    <dbReference type="NCBI Taxonomy" id="2545455"/>
    <lineage>
        <taxon>Bacteria</taxon>
        <taxon>Pseudomonadati</taxon>
        <taxon>Bacteroidota</taxon>
        <taxon>Chitinophagia</taxon>
        <taxon>Chitinophagales</taxon>
        <taxon>Chitinophagaceae</taxon>
        <taxon>Rhizosphaericola</taxon>
    </lineage>
</organism>
<keyword evidence="1" id="KW-0472">Membrane</keyword>
<keyword evidence="1" id="KW-1133">Transmembrane helix</keyword>
<reference evidence="2 3" key="1">
    <citation type="submission" date="2019-09" db="EMBL/GenBank/DDBJ databases">
        <title>Complete genome sequence of Arachidicoccus sp. B3-10 isolated from apple orchard soil.</title>
        <authorList>
            <person name="Kim H.S."/>
            <person name="Han K.-I."/>
            <person name="Suh M.K."/>
            <person name="Lee K.C."/>
            <person name="Eom M.K."/>
            <person name="Kim J.-S."/>
            <person name="Kang S.W."/>
            <person name="Sin Y."/>
            <person name="Lee J.-S."/>
        </authorList>
    </citation>
    <scope>NUCLEOTIDE SEQUENCE [LARGE SCALE GENOMIC DNA]</scope>
    <source>
        <strain evidence="2 3">B3-10</strain>
    </source>
</reference>